<dbReference type="Proteomes" id="UP000063429">
    <property type="component" value="Chromosome"/>
</dbReference>
<evidence type="ECO:0000259" key="10">
    <source>
        <dbReference type="Pfam" id="PF01266"/>
    </source>
</evidence>
<evidence type="ECO:0000256" key="6">
    <source>
        <dbReference type="ARBA" id="ARBA00022694"/>
    </source>
</evidence>
<sequence>MCEQADAADAADDADAPQRLHYLLIDAAPPTAQQLRAMAPAPTSALADELANAWPPLTPGYHRLLLGQGRVVLTLIIGDVAASLAQADARVDLFLLHDDAVWNAQQLKRLAAPRAQLRTGGTWRVTPADLAATGFTADENDPSLAHFTPRWRVAERTIPQDRRALVIGAGLAGSAACEALAARGWQVTLVERHAHAAQEASGNLAGVYMPAISSDDNPTARLTRVAFLFAQQVWQRAGVLDGAQQSKGQVCGVLQVARDAQQAEVFERAARHWNYPHDYAQWLPAQEASARLGMPTGSGWFFPRGGWLRPAAVCEAMLHACGERLHKRFGKDVHSLHRAEGQWQALDADGAVIAAAPVVILANGMQSGGLAQAAALPLQAIRGQVSHLPAASLPDLPFVLCGDGYLTGAVNGLISVGASYDRDDHDTAVRADSHAGNLDKLRQLLPGVSSDIDPDTLPGRVGFRCVSADRLPLVGALPDQAALAAGGEVQLRDAPRWPQLYGLLAYASRGLIWAPLAAEIVACALEDEPAPLGKDLLALLDPARFALRAHRKN</sequence>
<dbReference type="InterPro" id="IPR029063">
    <property type="entry name" value="SAM-dependent_MTases_sf"/>
</dbReference>
<dbReference type="PANTHER" id="PTHR13847">
    <property type="entry name" value="SARCOSINE DEHYDROGENASE-RELATED"/>
    <property type="match status" value="1"/>
</dbReference>
<evidence type="ECO:0000256" key="9">
    <source>
        <dbReference type="ARBA" id="ARBA00023268"/>
    </source>
</evidence>
<dbReference type="SUPFAM" id="SSF51905">
    <property type="entry name" value="FAD/NAD(P)-binding domain"/>
    <property type="match status" value="1"/>
</dbReference>
<keyword evidence="3" id="KW-0285">Flavoprotein</keyword>
<reference evidence="12" key="1">
    <citation type="journal article" date="2015" name="Genome Announc.">
        <title>Complete Genome Sequence of Herbaspirillum hiltneri N3 (DSM 17495), Isolated from Surface-Sterilized Wheat Roots.</title>
        <authorList>
            <person name="Guizelini D."/>
            <person name="Saizaki P.M."/>
            <person name="Coimbra N.A."/>
            <person name="Weiss V.A."/>
            <person name="Faoro H."/>
            <person name="Sfeir M.Z."/>
            <person name="Baura V.A."/>
            <person name="Monteiro R.A."/>
            <person name="Chubatsu L.S."/>
            <person name="Souza E.M."/>
            <person name="Cruz L.M."/>
            <person name="Pedrosa F.O."/>
            <person name="Raittz R.T."/>
            <person name="Marchaukoski J.N."/>
            <person name="Steffens M.B."/>
        </authorList>
    </citation>
    <scope>NUCLEOTIDE SEQUENCE [LARGE SCALE GENOMIC DNA]</scope>
    <source>
        <strain evidence="12">N3</strain>
    </source>
</reference>
<keyword evidence="9" id="KW-0511">Multifunctional enzyme</keyword>
<dbReference type="NCBIfam" id="TIGR03197">
    <property type="entry name" value="MnmC_Cterm"/>
    <property type="match status" value="1"/>
</dbReference>
<dbReference type="Gene3D" id="3.40.50.150">
    <property type="entry name" value="Vaccinia Virus protein VP39"/>
    <property type="match status" value="1"/>
</dbReference>
<keyword evidence="1" id="KW-0963">Cytoplasm</keyword>
<evidence type="ECO:0000256" key="3">
    <source>
        <dbReference type="ARBA" id="ARBA00022630"/>
    </source>
</evidence>
<evidence type="ECO:0000256" key="7">
    <source>
        <dbReference type="ARBA" id="ARBA00022827"/>
    </source>
</evidence>
<evidence type="ECO:0000313" key="11">
    <source>
        <dbReference type="EMBL" id="AKZ65574.1"/>
    </source>
</evidence>
<dbReference type="InterPro" id="IPR006076">
    <property type="entry name" value="FAD-dep_OxRdtase"/>
</dbReference>
<keyword evidence="6" id="KW-0819">tRNA processing</keyword>
<keyword evidence="12" id="KW-1185">Reference proteome</keyword>
<evidence type="ECO:0000256" key="8">
    <source>
        <dbReference type="ARBA" id="ARBA00023002"/>
    </source>
</evidence>
<keyword evidence="2" id="KW-0489">Methyltransferase</keyword>
<gene>
    <name evidence="11" type="ORF">F506_22055</name>
</gene>
<dbReference type="Gene3D" id="3.30.9.10">
    <property type="entry name" value="D-Amino Acid Oxidase, subunit A, domain 2"/>
    <property type="match status" value="1"/>
</dbReference>
<name>A0ABN4I3Q3_9BURK</name>
<accession>A0ABN4I3Q3</accession>
<evidence type="ECO:0000256" key="2">
    <source>
        <dbReference type="ARBA" id="ARBA00022603"/>
    </source>
</evidence>
<dbReference type="Gene3D" id="3.50.50.60">
    <property type="entry name" value="FAD/NAD(P)-binding domain"/>
    <property type="match status" value="1"/>
</dbReference>
<organism evidence="11 12">
    <name type="scientific">Herbaspirillum hiltneri N3</name>
    <dbReference type="NCBI Taxonomy" id="1262470"/>
    <lineage>
        <taxon>Bacteria</taxon>
        <taxon>Pseudomonadati</taxon>
        <taxon>Pseudomonadota</taxon>
        <taxon>Betaproteobacteria</taxon>
        <taxon>Burkholderiales</taxon>
        <taxon>Oxalobacteraceae</taxon>
        <taxon>Herbaspirillum</taxon>
    </lineage>
</organism>
<evidence type="ECO:0000256" key="5">
    <source>
        <dbReference type="ARBA" id="ARBA00022691"/>
    </source>
</evidence>
<dbReference type="InterPro" id="IPR017610">
    <property type="entry name" value="tRNA_S-uridine_synth_MnmC_C"/>
</dbReference>
<proteinExistence type="predicted"/>
<dbReference type="PANTHER" id="PTHR13847:SF283">
    <property type="entry name" value="TRNA 5-METHYLAMINOMETHYL-2-THIOURIDINE BIOSYNTHESIS BIFUNCTIONAL PROTEIN MNMC"/>
    <property type="match status" value="1"/>
</dbReference>
<evidence type="ECO:0000256" key="1">
    <source>
        <dbReference type="ARBA" id="ARBA00022490"/>
    </source>
</evidence>
<keyword evidence="7" id="KW-0274">FAD</keyword>
<keyword evidence="4" id="KW-0808">Transferase</keyword>
<evidence type="ECO:0000313" key="12">
    <source>
        <dbReference type="Proteomes" id="UP000063429"/>
    </source>
</evidence>
<keyword evidence="5" id="KW-0949">S-adenosyl-L-methionine</keyword>
<dbReference type="EMBL" id="CP011409">
    <property type="protein sequence ID" value="AKZ65574.1"/>
    <property type="molecule type" value="Genomic_DNA"/>
</dbReference>
<dbReference type="InterPro" id="IPR036188">
    <property type="entry name" value="FAD/NAD-bd_sf"/>
</dbReference>
<keyword evidence="8" id="KW-0560">Oxidoreductase</keyword>
<feature type="domain" description="FAD dependent oxidoreductase" evidence="10">
    <location>
        <begin position="164"/>
        <end position="522"/>
    </location>
</feature>
<dbReference type="Pfam" id="PF01266">
    <property type="entry name" value="DAO"/>
    <property type="match status" value="1"/>
</dbReference>
<protein>
    <recommendedName>
        <fullName evidence="10">FAD dependent oxidoreductase domain-containing protein</fullName>
    </recommendedName>
</protein>
<evidence type="ECO:0000256" key="4">
    <source>
        <dbReference type="ARBA" id="ARBA00022679"/>
    </source>
</evidence>